<dbReference type="EMBL" id="LUGG01000047">
    <property type="protein sequence ID" value="OBZ65301.1"/>
    <property type="molecule type" value="Genomic_DNA"/>
</dbReference>
<organism evidence="1 2">
    <name type="scientific">Grifola frondosa</name>
    <name type="common">Maitake</name>
    <name type="synonym">Polyporus frondosus</name>
    <dbReference type="NCBI Taxonomy" id="5627"/>
    <lineage>
        <taxon>Eukaryota</taxon>
        <taxon>Fungi</taxon>
        <taxon>Dikarya</taxon>
        <taxon>Basidiomycota</taxon>
        <taxon>Agaricomycotina</taxon>
        <taxon>Agaricomycetes</taxon>
        <taxon>Polyporales</taxon>
        <taxon>Grifolaceae</taxon>
        <taxon>Grifola</taxon>
    </lineage>
</organism>
<keyword evidence="2" id="KW-1185">Reference proteome</keyword>
<accession>A0A1C7LKN4</accession>
<comment type="caution">
    <text evidence="1">The sequence shown here is derived from an EMBL/GenBank/DDBJ whole genome shotgun (WGS) entry which is preliminary data.</text>
</comment>
<dbReference type="AlphaFoldDB" id="A0A1C7LKN4"/>
<sequence length="178" mass="20040">MTVPREARQDTFYHVNSTSSSVPITPHVRVVRHLASTPPACGYHMPRGSADENKYLRLRPLGNCTNYAERTYADGSARVDAIRMLLQQPRTKVGLIFRSLMMHHAFLSHATTSQRSLSQNAAELRYATCAQASPARAARPLENARRIRGVHIECAWRVRTRRDGDLTPSRRGDICCAR</sequence>
<dbReference type="Proteomes" id="UP000092993">
    <property type="component" value="Unassembled WGS sequence"/>
</dbReference>
<proteinExistence type="predicted"/>
<reference evidence="1 2" key="1">
    <citation type="submission" date="2016-03" db="EMBL/GenBank/DDBJ databases">
        <title>Whole genome sequencing of Grifola frondosa 9006-11.</title>
        <authorList>
            <person name="Min B."/>
            <person name="Park H."/>
            <person name="Kim J.-G."/>
            <person name="Cho H."/>
            <person name="Oh Y.-L."/>
            <person name="Kong W.-S."/>
            <person name="Choi I.-G."/>
        </authorList>
    </citation>
    <scope>NUCLEOTIDE SEQUENCE [LARGE SCALE GENOMIC DNA]</scope>
    <source>
        <strain evidence="1 2">9006-11</strain>
    </source>
</reference>
<name>A0A1C7LKN4_GRIFR</name>
<evidence type="ECO:0000313" key="2">
    <source>
        <dbReference type="Proteomes" id="UP000092993"/>
    </source>
</evidence>
<protein>
    <submittedName>
        <fullName evidence="1">Uncharacterized protein</fullName>
    </submittedName>
</protein>
<evidence type="ECO:0000313" key="1">
    <source>
        <dbReference type="EMBL" id="OBZ65301.1"/>
    </source>
</evidence>
<gene>
    <name evidence="1" type="ORF">A0H81_14746</name>
</gene>